<gene>
    <name evidence="2" type="ORF">GX50_07596</name>
</gene>
<keyword evidence="3" id="KW-1185">Reference proteome</keyword>
<accession>A0A2B7Z7U9</accession>
<dbReference type="VEuPathDB" id="FungiDB:EMCG_07956"/>
<dbReference type="AlphaFoldDB" id="A0A2B7Z7U9"/>
<sequence length="273" mass="29472">MLLFLGMLNNMNRGQGQGQGHLLVGDGDGNGLGDGLGATVTAPDVVSNVKVEDYLSHFEGREECAIGSRDIYIPTLADTDTDTDTTSNRNQPNPGICKSRQDLLYSMSNGRRHRIDGPYIPLGCHYTWYSAAEICSIVNRFHSVVFVGDSAATSIYAGFNILLREDLALGAVRHWDIDPQSDMEVYGYGGGDDYDDDDDDDDKGGIITNPYVCKEAAAASIHLMRRHLNPHAQSSSSPATTATGTGTGTTEIKTISTTTDITYTTHTPKSYPP</sequence>
<proteinExistence type="predicted"/>
<comment type="caution">
    <text evidence="2">The sequence shown here is derived from an EMBL/GenBank/DDBJ whole genome shotgun (WGS) entry which is preliminary data.</text>
</comment>
<evidence type="ECO:0000256" key="1">
    <source>
        <dbReference type="SAM" id="MobiDB-lite"/>
    </source>
</evidence>
<feature type="region of interest" description="Disordered" evidence="1">
    <location>
        <begin position="229"/>
        <end position="273"/>
    </location>
</feature>
<evidence type="ECO:0000313" key="2">
    <source>
        <dbReference type="EMBL" id="PGH29665.1"/>
    </source>
</evidence>
<dbReference type="Proteomes" id="UP000226031">
    <property type="component" value="Unassembled WGS sequence"/>
</dbReference>
<evidence type="ECO:0000313" key="3">
    <source>
        <dbReference type="Proteomes" id="UP000226031"/>
    </source>
</evidence>
<protein>
    <submittedName>
        <fullName evidence="2">Uncharacterized protein</fullName>
    </submittedName>
</protein>
<name>A0A2B7Z7U9_9EURO</name>
<feature type="compositionally biased region" description="Low complexity" evidence="1">
    <location>
        <begin position="240"/>
        <end position="267"/>
    </location>
</feature>
<dbReference type="EMBL" id="PDND01000222">
    <property type="protein sequence ID" value="PGH29665.1"/>
    <property type="molecule type" value="Genomic_DNA"/>
</dbReference>
<organism evidence="2 3">
    <name type="scientific">[Emmonsia] crescens</name>
    <dbReference type="NCBI Taxonomy" id="73230"/>
    <lineage>
        <taxon>Eukaryota</taxon>
        <taxon>Fungi</taxon>
        <taxon>Dikarya</taxon>
        <taxon>Ascomycota</taxon>
        <taxon>Pezizomycotina</taxon>
        <taxon>Eurotiomycetes</taxon>
        <taxon>Eurotiomycetidae</taxon>
        <taxon>Onygenales</taxon>
        <taxon>Ajellomycetaceae</taxon>
        <taxon>Emergomyces</taxon>
    </lineage>
</organism>
<reference evidence="2 3" key="1">
    <citation type="submission" date="2017-10" db="EMBL/GenBank/DDBJ databases">
        <title>Comparative genomics in systemic dimorphic fungi from Ajellomycetaceae.</title>
        <authorList>
            <person name="Munoz J.F."/>
            <person name="Mcewen J.G."/>
            <person name="Clay O.K."/>
            <person name="Cuomo C.A."/>
        </authorList>
    </citation>
    <scope>NUCLEOTIDE SEQUENCE [LARGE SCALE GENOMIC DNA]</scope>
    <source>
        <strain evidence="2 3">UAMH4076</strain>
    </source>
</reference>